<evidence type="ECO:0000256" key="5">
    <source>
        <dbReference type="PROSITE-ProRule" id="PRU00169"/>
    </source>
</evidence>
<gene>
    <name evidence="13" type="ORF">FO442_02730</name>
</gene>
<dbReference type="PRINTS" id="PR00344">
    <property type="entry name" value="BCTRLSENSOR"/>
</dbReference>
<evidence type="ECO:0000256" key="6">
    <source>
        <dbReference type="SAM" id="Phobius"/>
    </source>
</evidence>
<dbReference type="InterPro" id="IPR000014">
    <property type="entry name" value="PAS"/>
</dbReference>
<dbReference type="Proteomes" id="UP000316008">
    <property type="component" value="Unassembled WGS sequence"/>
</dbReference>
<dbReference type="PROSITE" id="PS50109">
    <property type="entry name" value="HIS_KIN"/>
    <property type="match status" value="1"/>
</dbReference>
<dbReference type="SUPFAM" id="SSF47226">
    <property type="entry name" value="Histidine-containing phosphotransfer domain, HPT domain"/>
    <property type="match status" value="1"/>
</dbReference>
<dbReference type="InterPro" id="IPR036097">
    <property type="entry name" value="HisK_dim/P_sf"/>
</dbReference>
<dbReference type="SMART" id="SM00448">
    <property type="entry name" value="REC"/>
    <property type="match status" value="1"/>
</dbReference>
<dbReference type="NCBIfam" id="TIGR00229">
    <property type="entry name" value="sensory_box"/>
    <property type="match status" value="1"/>
</dbReference>
<dbReference type="CDD" id="cd00130">
    <property type="entry name" value="PAS"/>
    <property type="match status" value="1"/>
</dbReference>
<dbReference type="FunFam" id="3.30.565.10:FF:000010">
    <property type="entry name" value="Sensor histidine kinase RcsC"/>
    <property type="match status" value="1"/>
</dbReference>
<evidence type="ECO:0000256" key="2">
    <source>
        <dbReference type="ARBA" id="ARBA00012438"/>
    </source>
</evidence>
<keyword evidence="6" id="KW-1133">Transmembrane helix</keyword>
<dbReference type="SUPFAM" id="SSF55785">
    <property type="entry name" value="PYP-like sensor domain (PAS domain)"/>
    <property type="match status" value="1"/>
</dbReference>
<keyword evidence="6" id="KW-0472">Membrane</keyword>
<dbReference type="Gene3D" id="1.25.40.10">
    <property type="entry name" value="Tetratricopeptide repeat domain"/>
    <property type="match status" value="1"/>
</dbReference>
<keyword evidence="6" id="KW-0812">Transmembrane</keyword>
<feature type="chain" id="PRO_5021928683" description="histidine kinase" evidence="7">
    <location>
        <begin position="32"/>
        <end position="1093"/>
    </location>
</feature>
<evidence type="ECO:0000313" key="13">
    <source>
        <dbReference type="EMBL" id="TSJ48066.1"/>
    </source>
</evidence>
<dbReference type="RefSeq" id="WP_144331601.1">
    <property type="nucleotide sequence ID" value="NZ_VLPL01000001.1"/>
</dbReference>
<dbReference type="SUPFAM" id="SSF47384">
    <property type="entry name" value="Homodimeric domain of signal transducing histidine kinase"/>
    <property type="match status" value="1"/>
</dbReference>
<dbReference type="InterPro" id="IPR005467">
    <property type="entry name" value="His_kinase_dom"/>
</dbReference>
<accession>A0A556N7A9</accession>
<dbReference type="SUPFAM" id="SSF52172">
    <property type="entry name" value="CheY-like"/>
    <property type="match status" value="1"/>
</dbReference>
<dbReference type="InterPro" id="IPR008207">
    <property type="entry name" value="Sig_transdc_His_kin_Hpt_dom"/>
</dbReference>
<protein>
    <recommendedName>
        <fullName evidence="2">histidine kinase</fullName>
        <ecNumber evidence="2">2.7.13.3</ecNumber>
    </recommendedName>
</protein>
<feature type="domain" description="PAC" evidence="11">
    <location>
        <begin position="524"/>
        <end position="578"/>
    </location>
</feature>
<dbReference type="InterPro" id="IPR036641">
    <property type="entry name" value="HPT_dom_sf"/>
</dbReference>
<dbReference type="Gene3D" id="1.10.287.130">
    <property type="match status" value="1"/>
</dbReference>
<dbReference type="CDD" id="cd17546">
    <property type="entry name" value="REC_hyHK_CKI1_RcsC-like"/>
    <property type="match status" value="1"/>
</dbReference>
<dbReference type="CDD" id="cd16922">
    <property type="entry name" value="HATPase_EvgS-ArcB-TorS-like"/>
    <property type="match status" value="1"/>
</dbReference>
<evidence type="ECO:0000259" key="10">
    <source>
        <dbReference type="PROSITE" id="PS50112"/>
    </source>
</evidence>
<feature type="modified residue" description="4-aspartylphosphate" evidence="5">
    <location>
        <position position="891"/>
    </location>
</feature>
<dbReference type="Gene3D" id="3.30.565.10">
    <property type="entry name" value="Histidine kinase-like ATPase, C-terminal domain"/>
    <property type="match status" value="1"/>
</dbReference>
<dbReference type="InterPro" id="IPR035965">
    <property type="entry name" value="PAS-like_dom_sf"/>
</dbReference>
<dbReference type="Pfam" id="PF00072">
    <property type="entry name" value="Response_reg"/>
    <property type="match status" value="1"/>
</dbReference>
<feature type="domain" description="PAS" evidence="10">
    <location>
        <begin position="450"/>
        <end position="491"/>
    </location>
</feature>
<dbReference type="InterPro" id="IPR036890">
    <property type="entry name" value="HATPase_C_sf"/>
</dbReference>
<dbReference type="GO" id="GO:0005886">
    <property type="term" value="C:plasma membrane"/>
    <property type="evidence" value="ECO:0007669"/>
    <property type="project" value="UniProtKB-SubCell"/>
</dbReference>
<feature type="modified residue" description="Phosphohistidine" evidence="4">
    <location>
        <position position="1033"/>
    </location>
</feature>
<dbReference type="SUPFAM" id="SSF55874">
    <property type="entry name" value="ATPase domain of HSP90 chaperone/DNA topoisomerase II/histidine kinase"/>
    <property type="match status" value="1"/>
</dbReference>
<evidence type="ECO:0000256" key="7">
    <source>
        <dbReference type="SAM" id="SignalP"/>
    </source>
</evidence>
<dbReference type="PROSITE" id="PS50894">
    <property type="entry name" value="HPT"/>
    <property type="match status" value="1"/>
</dbReference>
<evidence type="ECO:0000313" key="14">
    <source>
        <dbReference type="Proteomes" id="UP000316008"/>
    </source>
</evidence>
<dbReference type="SMART" id="SM00388">
    <property type="entry name" value="HisKA"/>
    <property type="match status" value="2"/>
</dbReference>
<dbReference type="SMART" id="SM00387">
    <property type="entry name" value="HATPase_c"/>
    <property type="match status" value="1"/>
</dbReference>
<evidence type="ECO:0000256" key="1">
    <source>
        <dbReference type="ARBA" id="ARBA00000085"/>
    </source>
</evidence>
<comment type="caution">
    <text evidence="13">The sequence shown here is derived from an EMBL/GenBank/DDBJ whole genome shotgun (WGS) entry which is preliminary data.</text>
</comment>
<keyword evidence="14" id="KW-1185">Reference proteome</keyword>
<feature type="domain" description="HPt" evidence="12">
    <location>
        <begin position="994"/>
        <end position="1090"/>
    </location>
</feature>
<dbReference type="InterPro" id="IPR001789">
    <property type="entry name" value="Sig_transdc_resp-reg_receiver"/>
</dbReference>
<proteinExistence type="predicted"/>
<feature type="domain" description="Response regulatory" evidence="9">
    <location>
        <begin position="842"/>
        <end position="960"/>
    </location>
</feature>
<dbReference type="GO" id="GO:0000155">
    <property type="term" value="F:phosphorelay sensor kinase activity"/>
    <property type="evidence" value="ECO:0007669"/>
    <property type="project" value="InterPro"/>
</dbReference>
<feature type="domain" description="Histidine kinase" evidence="8">
    <location>
        <begin position="596"/>
        <end position="817"/>
    </location>
</feature>
<dbReference type="EMBL" id="VLPL01000001">
    <property type="protein sequence ID" value="TSJ48066.1"/>
    <property type="molecule type" value="Genomic_DNA"/>
</dbReference>
<feature type="signal peptide" evidence="7">
    <location>
        <begin position="1"/>
        <end position="31"/>
    </location>
</feature>
<keyword evidence="3 5" id="KW-0597">Phosphoprotein</keyword>
<dbReference type="Pfam" id="PF02518">
    <property type="entry name" value="HATPase_c"/>
    <property type="match status" value="1"/>
</dbReference>
<dbReference type="PROSITE" id="PS50112">
    <property type="entry name" value="PAS"/>
    <property type="match status" value="1"/>
</dbReference>
<dbReference type="PROSITE" id="PS50113">
    <property type="entry name" value="PAC"/>
    <property type="match status" value="1"/>
</dbReference>
<dbReference type="CDD" id="cd00082">
    <property type="entry name" value="HisKA"/>
    <property type="match status" value="1"/>
</dbReference>
<dbReference type="Gene3D" id="3.40.50.2300">
    <property type="match status" value="1"/>
</dbReference>
<dbReference type="Gene3D" id="3.30.450.20">
    <property type="entry name" value="PAS domain"/>
    <property type="match status" value="1"/>
</dbReference>
<dbReference type="SUPFAM" id="SSF48452">
    <property type="entry name" value="TPR-like"/>
    <property type="match status" value="1"/>
</dbReference>
<evidence type="ECO:0000256" key="4">
    <source>
        <dbReference type="PROSITE-ProRule" id="PRU00110"/>
    </source>
</evidence>
<dbReference type="InterPro" id="IPR003661">
    <property type="entry name" value="HisK_dim/P_dom"/>
</dbReference>
<organism evidence="13 14">
    <name type="scientific">Fluviicola chungangensis</name>
    <dbReference type="NCBI Taxonomy" id="2597671"/>
    <lineage>
        <taxon>Bacteria</taxon>
        <taxon>Pseudomonadati</taxon>
        <taxon>Bacteroidota</taxon>
        <taxon>Flavobacteriia</taxon>
        <taxon>Flavobacteriales</taxon>
        <taxon>Crocinitomicaceae</taxon>
        <taxon>Fluviicola</taxon>
    </lineage>
</organism>
<dbReference type="PROSITE" id="PS50110">
    <property type="entry name" value="RESPONSE_REGULATORY"/>
    <property type="match status" value="1"/>
</dbReference>
<evidence type="ECO:0000259" key="8">
    <source>
        <dbReference type="PROSITE" id="PS50109"/>
    </source>
</evidence>
<dbReference type="PANTHER" id="PTHR45339">
    <property type="entry name" value="HYBRID SIGNAL TRANSDUCTION HISTIDINE KINASE J"/>
    <property type="match status" value="1"/>
</dbReference>
<evidence type="ECO:0000259" key="12">
    <source>
        <dbReference type="PROSITE" id="PS50894"/>
    </source>
</evidence>
<dbReference type="InterPro" id="IPR003594">
    <property type="entry name" value="HATPase_dom"/>
</dbReference>
<evidence type="ECO:0000259" key="11">
    <source>
        <dbReference type="PROSITE" id="PS50113"/>
    </source>
</evidence>
<name>A0A556N7A9_9FLAO</name>
<dbReference type="InterPro" id="IPR011990">
    <property type="entry name" value="TPR-like_helical_dom_sf"/>
</dbReference>
<dbReference type="AlphaFoldDB" id="A0A556N7A9"/>
<feature type="transmembrane region" description="Helical" evidence="6">
    <location>
        <begin position="410"/>
        <end position="432"/>
    </location>
</feature>
<sequence length="1093" mass="126157">MSSKPGKIAGKRVRFGLLTLCVLLNQSVVFADSIQDKAYSVTKMLRRAKEMEDSDIYSSIALLSKANRLRETNSKKNLKYEVLHTLSVYQKQTGNLKSATDYAYQALAVAEQMQDHQRIAETEKLIGQIFKNLRVFLKARNHFERAMAEFRKGKNLEEYFTCKSYVGHCLTDYGHEKKNTWYLGCAEKIYKSTLFEAKTKKFDHFILSSNNNLSNLYLIYYQVRKQKEDLTTSRKYAQKCIEGALAMKDTVSYAVGYSNYGEAYGLEGQTDSLKKYLDFARKIYVRKKMPEFIYSNCRLLIKSYLQSNRLNDAEKLLGEYQKYIEQFQFLSEYKDYYAYYSDLESKRGNYKAAYEYRIKYNEKLEEYSDEENAKELVRLQFLYDLNKKNEEIAILNKNKRLQSDNNENQVIILNLLIGSIALLIALLIFIYVRYKDRVSSNEVILSKNKQLERLSIVASNTNNGIKITNPQGVISWVNEGFVRLYGWNSAEEFFEKKGNSIYELSGLTRAEISAFIEQAIETKESVVFQAFKELKNQEQKYIQTSLTPVFDEHDELKYLVYVDTDITDLLEARELAIREKRKAENALKTQELFLANVSHEIRTPMNGIIGLTRQLNDEKLSREQREIVHTLGVSANGLLHVVNDLLDVSKIRAGKMSFEYVRFSLQDLLSNFVNSIAYRVEEKGLVLKLDLDEKLPDYVIGDPVRLNQILLNIVGNAIKFTIDGSITLKVQCIHQKKGMERIYFEVKDTGIGIPLQKQDFVFENFTQLEDHRTRTASGTGLGLGIAKSLVEAMGGQISLFSKEGQGTTLSFELDFELHNKHVETKDISNEDIVLVKNLEGLRVLLVEDNSINQRVILYDLHKWNVEVLAVDNAIDAITVLKDRNFDVILMDYYMPRMDGMEATRFIRTKFAEPTCSVPIIAITASAMVGDQNKFIEAGMNDYISKPFNPEKLYQLLVKWGYQNNILFTEAKNQEEEETPELLDLSILEERAEGSEEYLMEMYGAFLEMMPQYSIDLIHFFEDEDWEGLRKQAHQILSPARLFGMNITAGLLLNLEKDTQLSKEETKELVSKIVDQIQTCGKMIRDQMKRIKSN</sequence>
<dbReference type="Gene3D" id="1.20.120.160">
    <property type="entry name" value="HPT domain"/>
    <property type="match status" value="1"/>
</dbReference>
<dbReference type="PANTHER" id="PTHR45339:SF5">
    <property type="entry name" value="HISTIDINE KINASE"/>
    <property type="match status" value="1"/>
</dbReference>
<dbReference type="OrthoDB" id="9811889at2"/>
<dbReference type="InterPro" id="IPR011006">
    <property type="entry name" value="CheY-like_superfamily"/>
</dbReference>
<dbReference type="GO" id="GO:0005524">
    <property type="term" value="F:ATP binding"/>
    <property type="evidence" value="ECO:0007669"/>
    <property type="project" value="UniProtKB-KW"/>
</dbReference>
<dbReference type="Pfam" id="PF13426">
    <property type="entry name" value="PAS_9"/>
    <property type="match status" value="1"/>
</dbReference>
<dbReference type="EC" id="2.7.13.3" evidence="2"/>
<keyword evidence="7" id="KW-0732">Signal</keyword>
<evidence type="ECO:0000259" key="9">
    <source>
        <dbReference type="PROSITE" id="PS50110"/>
    </source>
</evidence>
<dbReference type="InterPro" id="IPR004358">
    <property type="entry name" value="Sig_transdc_His_kin-like_C"/>
</dbReference>
<evidence type="ECO:0000256" key="3">
    <source>
        <dbReference type="ARBA" id="ARBA00022553"/>
    </source>
</evidence>
<dbReference type="Pfam" id="PF00512">
    <property type="entry name" value="HisKA"/>
    <property type="match status" value="1"/>
</dbReference>
<reference evidence="13 14" key="1">
    <citation type="submission" date="2019-07" db="EMBL/GenBank/DDBJ databases">
        <authorList>
            <person name="Huq M.A."/>
        </authorList>
    </citation>
    <scope>NUCLEOTIDE SEQUENCE [LARGE SCALE GENOMIC DNA]</scope>
    <source>
        <strain evidence="13 14">MAH-3</strain>
    </source>
</reference>
<dbReference type="InterPro" id="IPR000700">
    <property type="entry name" value="PAS-assoc_C"/>
</dbReference>
<comment type="catalytic activity">
    <reaction evidence="1">
        <text>ATP + protein L-histidine = ADP + protein N-phospho-L-histidine.</text>
        <dbReference type="EC" id="2.7.13.3"/>
    </reaction>
</comment>